<name>T1AFB0_9ZZZZ</name>
<dbReference type="InterPro" id="IPR029057">
    <property type="entry name" value="PRTase-like"/>
</dbReference>
<evidence type="ECO:0000313" key="4">
    <source>
        <dbReference type="EMBL" id="EQD59176.1"/>
    </source>
</evidence>
<organism evidence="4">
    <name type="scientific">mine drainage metagenome</name>
    <dbReference type="NCBI Taxonomy" id="410659"/>
    <lineage>
        <taxon>unclassified sequences</taxon>
        <taxon>metagenomes</taxon>
        <taxon>ecological metagenomes</taxon>
    </lineage>
</organism>
<evidence type="ECO:0000256" key="1">
    <source>
        <dbReference type="ARBA" id="ARBA00004725"/>
    </source>
</evidence>
<dbReference type="GO" id="GO:0019856">
    <property type="term" value="P:pyrimidine nucleobase biosynthetic process"/>
    <property type="evidence" value="ECO:0007669"/>
    <property type="project" value="TreeGrafter"/>
</dbReference>
<evidence type="ECO:0000259" key="3">
    <source>
        <dbReference type="Pfam" id="PF00156"/>
    </source>
</evidence>
<feature type="domain" description="Phosphoribosyltransferase" evidence="3">
    <location>
        <begin position="2"/>
        <end position="76"/>
    </location>
</feature>
<sequence>TAGVPHAALLAERLALPLVYVRSSAKDHGLGRAVEGMLTPGAAVVVVEDLFSTGGSALAAAEELRKAKARVLAATAIMTYDLPVQRKRFEGAELPSFTLTNLAAIKEGARALGALSEEELALVERGIVSVNAQLEASERGTP</sequence>
<dbReference type="PANTHER" id="PTHR19278:SF9">
    <property type="entry name" value="URIDINE 5'-MONOPHOSPHATE SYNTHASE"/>
    <property type="match status" value="1"/>
</dbReference>
<dbReference type="PANTHER" id="PTHR19278">
    <property type="entry name" value="OROTATE PHOSPHORIBOSYLTRANSFERASE"/>
    <property type="match status" value="1"/>
</dbReference>
<keyword evidence="4" id="KW-0808">Transferase</keyword>
<evidence type="ECO:0000256" key="2">
    <source>
        <dbReference type="ARBA" id="ARBA00022975"/>
    </source>
</evidence>
<dbReference type="Gene3D" id="3.40.50.2020">
    <property type="match status" value="1"/>
</dbReference>
<keyword evidence="4" id="KW-0328">Glycosyltransferase</keyword>
<dbReference type="GO" id="GO:0004588">
    <property type="term" value="F:orotate phosphoribosyltransferase activity"/>
    <property type="evidence" value="ECO:0007669"/>
    <property type="project" value="TreeGrafter"/>
</dbReference>
<dbReference type="EMBL" id="AUZY01005407">
    <property type="protein sequence ID" value="EQD59176.1"/>
    <property type="molecule type" value="Genomic_DNA"/>
</dbReference>
<accession>T1AFB0</accession>
<comment type="pathway">
    <text evidence="1">Pyrimidine metabolism; UMP biosynthesis via de novo pathway.</text>
</comment>
<protein>
    <submittedName>
        <fullName evidence="4">Orotate phosphoribosyltransferase</fullName>
    </submittedName>
</protein>
<dbReference type="AlphaFoldDB" id="T1AFB0"/>
<reference evidence="4" key="2">
    <citation type="journal article" date="2014" name="ISME J.">
        <title>Microbial stratification in low pH oxic and suboxic macroscopic growths along an acid mine drainage.</title>
        <authorList>
            <person name="Mendez-Garcia C."/>
            <person name="Mesa V."/>
            <person name="Sprenger R.R."/>
            <person name="Richter M."/>
            <person name="Diez M.S."/>
            <person name="Solano J."/>
            <person name="Bargiela R."/>
            <person name="Golyshina O.V."/>
            <person name="Manteca A."/>
            <person name="Ramos J.L."/>
            <person name="Gallego J.R."/>
            <person name="Llorente I."/>
            <person name="Martins Dos Santos V.A."/>
            <person name="Jensen O.N."/>
            <person name="Pelaez A.I."/>
            <person name="Sanchez J."/>
            <person name="Ferrer M."/>
        </authorList>
    </citation>
    <scope>NUCLEOTIDE SEQUENCE</scope>
</reference>
<dbReference type="CDD" id="cd06223">
    <property type="entry name" value="PRTases_typeI"/>
    <property type="match status" value="1"/>
</dbReference>
<feature type="non-terminal residue" evidence="4">
    <location>
        <position position="1"/>
    </location>
</feature>
<dbReference type="InterPro" id="IPR000836">
    <property type="entry name" value="PRTase_dom"/>
</dbReference>
<dbReference type="GO" id="GO:0006222">
    <property type="term" value="P:UMP biosynthetic process"/>
    <property type="evidence" value="ECO:0007669"/>
    <property type="project" value="TreeGrafter"/>
</dbReference>
<comment type="caution">
    <text evidence="4">The sequence shown here is derived from an EMBL/GenBank/DDBJ whole genome shotgun (WGS) entry which is preliminary data.</text>
</comment>
<dbReference type="SUPFAM" id="SSF53271">
    <property type="entry name" value="PRTase-like"/>
    <property type="match status" value="1"/>
</dbReference>
<proteinExistence type="predicted"/>
<gene>
    <name evidence="4" type="ORF">B1B_08321</name>
</gene>
<keyword evidence="2" id="KW-0665">Pyrimidine biosynthesis</keyword>
<dbReference type="Pfam" id="PF00156">
    <property type="entry name" value="Pribosyltran"/>
    <property type="match status" value="1"/>
</dbReference>
<reference evidence="4" key="1">
    <citation type="submission" date="2013-08" db="EMBL/GenBank/DDBJ databases">
        <authorList>
            <person name="Mendez C."/>
            <person name="Richter M."/>
            <person name="Ferrer M."/>
            <person name="Sanchez J."/>
        </authorList>
    </citation>
    <scope>NUCLEOTIDE SEQUENCE</scope>
</reference>